<protein>
    <submittedName>
        <fullName evidence="1">Uncharacterized protein</fullName>
    </submittedName>
</protein>
<gene>
    <name evidence="1" type="ORF">CDL12_06938</name>
</gene>
<dbReference type="AlphaFoldDB" id="A0A2G9HS52"/>
<name>A0A2G9HS52_9LAMI</name>
<keyword evidence="2" id="KW-1185">Reference proteome</keyword>
<organism evidence="1 2">
    <name type="scientific">Handroanthus impetiginosus</name>
    <dbReference type="NCBI Taxonomy" id="429701"/>
    <lineage>
        <taxon>Eukaryota</taxon>
        <taxon>Viridiplantae</taxon>
        <taxon>Streptophyta</taxon>
        <taxon>Embryophyta</taxon>
        <taxon>Tracheophyta</taxon>
        <taxon>Spermatophyta</taxon>
        <taxon>Magnoliopsida</taxon>
        <taxon>eudicotyledons</taxon>
        <taxon>Gunneridae</taxon>
        <taxon>Pentapetalae</taxon>
        <taxon>asterids</taxon>
        <taxon>lamiids</taxon>
        <taxon>Lamiales</taxon>
        <taxon>Bignoniaceae</taxon>
        <taxon>Crescentiina</taxon>
        <taxon>Tabebuia alliance</taxon>
        <taxon>Handroanthus</taxon>
    </lineage>
</organism>
<reference evidence="2" key="1">
    <citation type="journal article" date="2018" name="Gigascience">
        <title>Genome assembly of the Pink Ipe (Handroanthus impetiginosus, Bignoniaceae), a highly valued, ecologically keystone Neotropical timber forest tree.</title>
        <authorList>
            <person name="Silva-Junior O.B."/>
            <person name="Grattapaglia D."/>
            <person name="Novaes E."/>
            <person name="Collevatti R.G."/>
        </authorList>
    </citation>
    <scope>NUCLEOTIDE SEQUENCE [LARGE SCALE GENOMIC DNA]</scope>
    <source>
        <strain evidence="2">cv. UFG-1</strain>
    </source>
</reference>
<evidence type="ECO:0000313" key="2">
    <source>
        <dbReference type="Proteomes" id="UP000231279"/>
    </source>
</evidence>
<proteinExistence type="predicted"/>
<dbReference type="EMBL" id="NKXS01001138">
    <property type="protein sequence ID" value="PIN20347.1"/>
    <property type="molecule type" value="Genomic_DNA"/>
</dbReference>
<comment type="caution">
    <text evidence="1">The sequence shown here is derived from an EMBL/GenBank/DDBJ whole genome shotgun (WGS) entry which is preliminary data.</text>
</comment>
<dbReference type="Proteomes" id="UP000231279">
    <property type="component" value="Unassembled WGS sequence"/>
</dbReference>
<accession>A0A2G9HS52</accession>
<sequence>MNSKCSSFYRQFSQGLRQVKDQFSTCQGNRRKITQNDEKVLCLHKFKDKKGSTAITKRDGEIPRANDIIELPQGNSIKSSESIRHHAHINLDLTLNHIR</sequence>
<evidence type="ECO:0000313" key="1">
    <source>
        <dbReference type="EMBL" id="PIN20347.1"/>
    </source>
</evidence>